<protein>
    <submittedName>
        <fullName evidence="11">Type VII secretion protein EsaA, N-terminal domain-containing protein</fullName>
    </submittedName>
</protein>
<dbReference type="OrthoDB" id="4974788at2"/>
<feature type="transmembrane region" description="Helical" evidence="9">
    <location>
        <begin position="827"/>
        <end position="844"/>
    </location>
</feature>
<proteinExistence type="inferred from homology"/>
<evidence type="ECO:0000256" key="2">
    <source>
        <dbReference type="ARBA" id="ARBA00008338"/>
    </source>
</evidence>
<feature type="transmembrane region" description="Helical" evidence="9">
    <location>
        <begin position="957"/>
        <end position="978"/>
    </location>
</feature>
<dbReference type="PANTHER" id="PTHR30294:SF29">
    <property type="entry name" value="MULTIDRUG ABC TRANSPORTER PERMEASE YBHS-RELATED"/>
    <property type="match status" value="1"/>
</dbReference>
<dbReference type="InterPro" id="IPR013525">
    <property type="entry name" value="ABC2_TM"/>
</dbReference>
<dbReference type="GO" id="GO:0005886">
    <property type="term" value="C:plasma membrane"/>
    <property type="evidence" value="ECO:0007669"/>
    <property type="project" value="UniProtKB-SubCell"/>
</dbReference>
<keyword evidence="4 9" id="KW-0812">Transmembrane</keyword>
<dbReference type="NCBIfam" id="TIGR03929">
    <property type="entry name" value="T7_esaA_Nterm"/>
    <property type="match status" value="1"/>
</dbReference>
<organism evidence="11 12">
    <name type="scientific">Shouchella lonarensis</name>
    <dbReference type="NCBI Taxonomy" id="1464122"/>
    <lineage>
        <taxon>Bacteria</taxon>
        <taxon>Bacillati</taxon>
        <taxon>Bacillota</taxon>
        <taxon>Bacilli</taxon>
        <taxon>Bacillales</taxon>
        <taxon>Bacillaceae</taxon>
        <taxon>Shouchella</taxon>
    </lineage>
</organism>
<feature type="coiled-coil region" evidence="7">
    <location>
        <begin position="678"/>
        <end position="705"/>
    </location>
</feature>
<gene>
    <name evidence="11" type="ORF">SAMN05421737_10497</name>
</gene>
<sequence length="996" mass="112760">MRNKRNIITLLIAIALIIGAPLVFFNYIGSEPMFRPKNTTDKIAIVNEDDGYKKSEDSETTRLGEDLILTIDDQGSEYEWPVVSRSEAQQGLEAKDYDAVIYIPTSFSSSLMSFKEAIPQEANIRYEMHPNLNAKNQERVQKELEAAQQRLNSQVSAMYWRYVSSEVFGVQQNFDEVLEKEKKFLDEIYGFYAPSSKELTAEIDRQRERINLLFVNSGEATSLSDGSKAGIEEAQQMFEKLTENIDAYLKHQEQLTTTLLKTDSENDVLINKSATEFQSLLQEGKENVRQGQTPFQPRLDNTGNDVLAYFQLWDQNTTNFGQNMNDFGRRSETQFMQIDEEVDQLTNYGYNAIEMYNRNVNSVNFVSARTEVKALREQLTEGSGGNELEPPGRPEGELEGLSEDFLSEAKSYVNNLKQLLVTLKPEEKVDPDPPPTDPVPPPVDEDESESETKSSEEDPPEASDPAKDDQTDQTEDTSTPKEAWQKATDLLRDLETELNERRTNIDEHSKVITEFYEYIEQLLSHIAILEAHAGQDGRTLIEEITQLEKWIVARDPHKMISPLPIDQPIESRDIRALTQYYGSLTRLALWLDLYLSDEVNDEKANASVERYLKAEELRDRLTRSKENVSSFMERAQEIEQMKKFSQEAQTEFDQFVTDTTDVLGTLEKDIAEQQQFVLTELNNTLEKANKVNDQLQNGRLTLEVEPGPIEGLDGTLVQTNQQSSLSEVEQLRHSVKSLGEHQDDLIGSTEDMFTQVSSVQSKSDDLNDRWKNSVGTTNLVYDDMNDILNNAINGGHHNDYVYKYLSNPVHVAGEQVEGPTETVTPPVVMLVIVLIVSLLIGYLAHHFGYLPVAAHLSLYAILSIITGLVISMYGLNIYKMNDMQTIQWTIVTVLLMLATSGVVRLLLMIGPWMGWLGSVLITFVFVSPLLDTALPNFHTQNPIAELYLSIQHSTQSLFVPGVLVLSTVTLLAVMIPIVQHIKANKLTRSEEEDHDM</sequence>
<feature type="transmembrane region" description="Helical" evidence="9">
    <location>
        <begin position="856"/>
        <end position="874"/>
    </location>
</feature>
<reference evidence="12" key="1">
    <citation type="submission" date="2016-09" db="EMBL/GenBank/DDBJ databases">
        <authorList>
            <person name="Varghese N."/>
            <person name="Submissions S."/>
        </authorList>
    </citation>
    <scope>NUCLEOTIDE SEQUENCE [LARGE SCALE GENOMIC DNA]</scope>
    <source>
        <strain evidence="12">25nlg</strain>
    </source>
</reference>
<keyword evidence="7" id="KW-0175">Coiled coil</keyword>
<feature type="transmembrane region" description="Helical" evidence="9">
    <location>
        <begin position="886"/>
        <end position="907"/>
    </location>
</feature>
<evidence type="ECO:0000256" key="8">
    <source>
        <dbReference type="SAM" id="MobiDB-lite"/>
    </source>
</evidence>
<evidence type="ECO:0000256" key="6">
    <source>
        <dbReference type="ARBA" id="ARBA00023136"/>
    </source>
</evidence>
<dbReference type="Pfam" id="PF12698">
    <property type="entry name" value="ABC2_membrane_3"/>
    <property type="match status" value="1"/>
</dbReference>
<evidence type="ECO:0000259" key="10">
    <source>
        <dbReference type="Pfam" id="PF12698"/>
    </source>
</evidence>
<dbReference type="RefSeq" id="WP_090775224.1">
    <property type="nucleotide sequence ID" value="NZ_FMYM01000004.1"/>
</dbReference>
<feature type="region of interest" description="Disordered" evidence="8">
    <location>
        <begin position="378"/>
        <end position="399"/>
    </location>
</feature>
<dbReference type="GO" id="GO:0140359">
    <property type="term" value="F:ABC-type transporter activity"/>
    <property type="evidence" value="ECO:0007669"/>
    <property type="project" value="InterPro"/>
</dbReference>
<feature type="domain" description="ABC-2 type transporter transmembrane" evidence="10">
    <location>
        <begin position="7"/>
        <end position="170"/>
    </location>
</feature>
<evidence type="ECO:0000256" key="5">
    <source>
        <dbReference type="ARBA" id="ARBA00022989"/>
    </source>
</evidence>
<name>A0A1G6HNY4_9BACI</name>
<evidence type="ECO:0000256" key="9">
    <source>
        <dbReference type="SAM" id="Phobius"/>
    </source>
</evidence>
<feature type="transmembrane region" description="Helical" evidence="9">
    <location>
        <begin position="7"/>
        <end position="28"/>
    </location>
</feature>
<feature type="compositionally biased region" description="Pro residues" evidence="8">
    <location>
        <begin position="432"/>
        <end position="442"/>
    </location>
</feature>
<comment type="subcellular location">
    <subcellularLocation>
        <location evidence="1">Cell membrane</location>
        <topology evidence="1">Multi-pass membrane protein</topology>
    </subcellularLocation>
</comment>
<dbReference type="STRING" id="1464122.SAMN05421737_10497"/>
<keyword evidence="3" id="KW-1003">Cell membrane</keyword>
<keyword evidence="5 9" id="KW-1133">Transmembrane helix</keyword>
<evidence type="ECO:0000256" key="1">
    <source>
        <dbReference type="ARBA" id="ARBA00004651"/>
    </source>
</evidence>
<evidence type="ECO:0000313" key="12">
    <source>
        <dbReference type="Proteomes" id="UP000242662"/>
    </source>
</evidence>
<dbReference type="AlphaFoldDB" id="A0A1G6HNY4"/>
<evidence type="ECO:0000256" key="3">
    <source>
        <dbReference type="ARBA" id="ARBA00022475"/>
    </source>
</evidence>
<feature type="region of interest" description="Disordered" evidence="8">
    <location>
        <begin position="424"/>
        <end position="484"/>
    </location>
</feature>
<dbReference type="InterPro" id="IPR023838">
    <property type="entry name" value="T7SS_EsaA"/>
</dbReference>
<dbReference type="Gene3D" id="3.40.1710.10">
    <property type="entry name" value="abc type-2 transporter like domain"/>
    <property type="match status" value="1"/>
</dbReference>
<keyword evidence="6 9" id="KW-0472">Membrane</keyword>
<comment type="similarity">
    <text evidence="2">Belongs to the EsaA family.</text>
</comment>
<dbReference type="PANTHER" id="PTHR30294">
    <property type="entry name" value="MEMBRANE COMPONENT OF ABC TRANSPORTER YHHJ-RELATED"/>
    <property type="match status" value="1"/>
</dbReference>
<accession>A0A1G6HNY4</accession>
<keyword evidence="12" id="KW-1185">Reference proteome</keyword>
<evidence type="ECO:0000256" key="4">
    <source>
        <dbReference type="ARBA" id="ARBA00022692"/>
    </source>
</evidence>
<feature type="transmembrane region" description="Helical" evidence="9">
    <location>
        <begin position="914"/>
        <end position="937"/>
    </location>
</feature>
<dbReference type="InterPro" id="IPR051449">
    <property type="entry name" value="ABC-2_transporter_component"/>
</dbReference>
<dbReference type="EMBL" id="FMYM01000004">
    <property type="protein sequence ID" value="SDB95853.1"/>
    <property type="molecule type" value="Genomic_DNA"/>
</dbReference>
<evidence type="ECO:0000256" key="7">
    <source>
        <dbReference type="SAM" id="Coils"/>
    </source>
</evidence>
<evidence type="ECO:0000313" key="11">
    <source>
        <dbReference type="EMBL" id="SDB95853.1"/>
    </source>
</evidence>
<dbReference type="Proteomes" id="UP000242662">
    <property type="component" value="Unassembled WGS sequence"/>
</dbReference>